<protein>
    <submittedName>
        <fullName evidence="3">Uncharacterized protein</fullName>
    </submittedName>
</protein>
<dbReference type="InterPro" id="IPR037021">
    <property type="entry name" value="RnfH_sf"/>
</dbReference>
<dbReference type="EMBL" id="CP028941">
    <property type="protein sequence ID" value="QKM62902.1"/>
    <property type="molecule type" value="Genomic_DNA"/>
</dbReference>
<feature type="compositionally biased region" description="Low complexity" evidence="2">
    <location>
        <begin position="100"/>
        <end position="111"/>
    </location>
</feature>
<dbReference type="InterPro" id="IPR005346">
    <property type="entry name" value="RnfH"/>
</dbReference>
<comment type="similarity">
    <text evidence="1">Belongs to the UPF0125 (RnfH) family.</text>
</comment>
<dbReference type="AlphaFoldDB" id="A0A6M9PSS4"/>
<reference evidence="3 4" key="1">
    <citation type="submission" date="2018-04" db="EMBL/GenBank/DDBJ databases">
        <title>Polynucleobacter sp. LimPoW16 genome.</title>
        <authorList>
            <person name="Hahn M.W."/>
        </authorList>
    </citation>
    <scope>NUCLEOTIDE SEQUENCE [LARGE SCALE GENOMIC DNA]</scope>
    <source>
        <strain evidence="3 4">LimPoW16</strain>
    </source>
</reference>
<dbReference type="SUPFAM" id="SSF54285">
    <property type="entry name" value="MoaD/ThiS"/>
    <property type="match status" value="1"/>
</dbReference>
<accession>A0A6M9PSS4</accession>
<evidence type="ECO:0000256" key="2">
    <source>
        <dbReference type="SAM" id="MobiDB-lite"/>
    </source>
</evidence>
<dbReference type="KEGG" id="pani:DCO16_07435"/>
<keyword evidence="4" id="KW-1185">Reference proteome</keyword>
<organism evidence="3 4">
    <name type="scientific">Polynucleobacter antarcticus</name>
    <dbReference type="NCBI Taxonomy" id="1743162"/>
    <lineage>
        <taxon>Bacteria</taxon>
        <taxon>Pseudomonadati</taxon>
        <taxon>Pseudomonadota</taxon>
        <taxon>Betaproteobacteria</taxon>
        <taxon>Burkholderiales</taxon>
        <taxon>Burkholderiaceae</taxon>
        <taxon>Polynucleobacter</taxon>
    </lineage>
</organism>
<sequence length="119" mass="13118">MPGKDKTSIDIFICDARLGEPSLIPFTFKIDSAQAPTVGLALQKAGIATGPTDPTLARKGCFGVFGKRKDWDSPIYEGDRLELYSPLLIDPKTVRRKKANQNQDAKFQAAAARRKARRL</sequence>
<evidence type="ECO:0000313" key="3">
    <source>
        <dbReference type="EMBL" id="QKM62902.1"/>
    </source>
</evidence>
<proteinExistence type="inferred from homology"/>
<dbReference type="Proteomes" id="UP000500806">
    <property type="component" value="Chromosome"/>
</dbReference>
<dbReference type="Pfam" id="PF03658">
    <property type="entry name" value="Ub-RnfH"/>
    <property type="match status" value="1"/>
</dbReference>
<gene>
    <name evidence="3" type="ORF">DCO16_07435</name>
</gene>
<name>A0A6M9PSS4_9BURK</name>
<dbReference type="PANTHER" id="PTHR37483:SF1">
    <property type="entry name" value="UPF0125 PROTEIN RATB"/>
    <property type="match status" value="1"/>
</dbReference>
<dbReference type="InterPro" id="IPR016155">
    <property type="entry name" value="Mopterin_synth/thiamin_S_b"/>
</dbReference>
<evidence type="ECO:0000313" key="4">
    <source>
        <dbReference type="Proteomes" id="UP000500806"/>
    </source>
</evidence>
<dbReference type="PANTHER" id="PTHR37483">
    <property type="entry name" value="UPF0125 PROTEIN RATB"/>
    <property type="match status" value="1"/>
</dbReference>
<evidence type="ECO:0000256" key="1">
    <source>
        <dbReference type="ARBA" id="ARBA00010645"/>
    </source>
</evidence>
<feature type="region of interest" description="Disordered" evidence="2">
    <location>
        <begin position="95"/>
        <end position="119"/>
    </location>
</feature>
<dbReference type="Gene3D" id="3.10.20.280">
    <property type="entry name" value="RnfH-like"/>
    <property type="match status" value="1"/>
</dbReference>
<dbReference type="RefSeq" id="WP_173943060.1">
    <property type="nucleotide sequence ID" value="NZ_CBCSCD010000001.1"/>
</dbReference>